<dbReference type="InterPro" id="IPR011992">
    <property type="entry name" value="EF-hand-dom_pair"/>
</dbReference>
<evidence type="ECO:0000313" key="4">
    <source>
        <dbReference type="EMBL" id="SJZ71524.1"/>
    </source>
</evidence>
<dbReference type="GO" id="GO:0005509">
    <property type="term" value="F:calcium ion binding"/>
    <property type="evidence" value="ECO:0007669"/>
    <property type="project" value="InterPro"/>
</dbReference>
<reference evidence="4 5" key="1">
    <citation type="submission" date="2017-02" db="EMBL/GenBank/DDBJ databases">
        <authorList>
            <person name="Peterson S.W."/>
        </authorList>
    </citation>
    <scope>NUCLEOTIDE SEQUENCE [LARGE SCALE GENOMIC DNA]</scope>
    <source>
        <strain evidence="4 5">DSM 21749</strain>
    </source>
</reference>
<feature type="signal peptide" evidence="2">
    <location>
        <begin position="1"/>
        <end position="27"/>
    </location>
</feature>
<protein>
    <submittedName>
        <fullName evidence="4">EF hand</fullName>
    </submittedName>
</protein>
<proteinExistence type="predicted"/>
<feature type="region of interest" description="Disordered" evidence="1">
    <location>
        <begin position="114"/>
        <end position="134"/>
    </location>
</feature>
<organism evidence="4 5">
    <name type="scientific">Lysobacter spongiicola DSM 21749</name>
    <dbReference type="NCBI Taxonomy" id="1122188"/>
    <lineage>
        <taxon>Bacteria</taxon>
        <taxon>Pseudomonadati</taxon>
        <taxon>Pseudomonadota</taxon>
        <taxon>Gammaproteobacteria</taxon>
        <taxon>Lysobacterales</taxon>
        <taxon>Lysobacteraceae</taxon>
        <taxon>Novilysobacter</taxon>
    </lineage>
</organism>
<feature type="compositionally biased region" description="Basic and acidic residues" evidence="1">
    <location>
        <begin position="53"/>
        <end position="74"/>
    </location>
</feature>
<dbReference type="EMBL" id="FUXP01000001">
    <property type="protein sequence ID" value="SJZ71524.1"/>
    <property type="molecule type" value="Genomic_DNA"/>
</dbReference>
<dbReference type="Gene3D" id="1.10.238.10">
    <property type="entry name" value="EF-hand"/>
    <property type="match status" value="1"/>
</dbReference>
<dbReference type="PROSITE" id="PS00018">
    <property type="entry name" value="EF_HAND_1"/>
    <property type="match status" value="2"/>
</dbReference>
<feature type="compositionally biased region" description="Basic and acidic residues" evidence="1">
    <location>
        <begin position="114"/>
        <end position="128"/>
    </location>
</feature>
<dbReference type="SUPFAM" id="SSF47473">
    <property type="entry name" value="EF-hand"/>
    <property type="match status" value="1"/>
</dbReference>
<feature type="chain" id="PRO_5013386796" evidence="2">
    <location>
        <begin position="28"/>
        <end position="134"/>
    </location>
</feature>
<accession>A0A1T4MXE8</accession>
<dbReference type="RefSeq" id="WP_078757214.1">
    <property type="nucleotide sequence ID" value="NZ_FUXP01000001.1"/>
</dbReference>
<evidence type="ECO:0000313" key="5">
    <source>
        <dbReference type="Proteomes" id="UP000190061"/>
    </source>
</evidence>
<evidence type="ECO:0000256" key="2">
    <source>
        <dbReference type="SAM" id="SignalP"/>
    </source>
</evidence>
<dbReference type="AlphaFoldDB" id="A0A1T4MXE8"/>
<keyword evidence="5" id="KW-1185">Reference proteome</keyword>
<feature type="domain" description="EF-hand" evidence="3">
    <location>
        <begin position="66"/>
        <end position="91"/>
    </location>
</feature>
<gene>
    <name evidence="4" type="ORF">SAMN02745674_00631</name>
</gene>
<dbReference type="InterPro" id="IPR018247">
    <property type="entry name" value="EF_Hand_1_Ca_BS"/>
</dbReference>
<dbReference type="InterPro" id="IPR002048">
    <property type="entry name" value="EF_hand_dom"/>
</dbReference>
<evidence type="ECO:0000256" key="1">
    <source>
        <dbReference type="SAM" id="MobiDB-lite"/>
    </source>
</evidence>
<dbReference type="OrthoDB" id="6028157at2"/>
<feature type="region of interest" description="Disordered" evidence="1">
    <location>
        <begin position="53"/>
        <end position="80"/>
    </location>
</feature>
<dbReference type="STRING" id="1122188.SAMN02745674_00631"/>
<dbReference type="PROSITE" id="PS50222">
    <property type="entry name" value="EF_HAND_2"/>
    <property type="match status" value="1"/>
</dbReference>
<sequence length="134" mass="13326">MSSNPNKTALMAASVAGSLLLAGSAFAATPLSQGYMLGAQDAAADAAATDKAGHEGKCGEGKCGVERVDTDGDGRLSPAEFAAAHDGDGSRFGSYDADGDGFVSTAEMDARHAAKKEAKGDMEGKCGEGKCGSM</sequence>
<name>A0A1T4MXE8_9GAMM</name>
<keyword evidence="2" id="KW-0732">Signal</keyword>
<dbReference type="Proteomes" id="UP000190061">
    <property type="component" value="Unassembled WGS sequence"/>
</dbReference>
<dbReference type="Pfam" id="PF13202">
    <property type="entry name" value="EF-hand_5"/>
    <property type="match status" value="2"/>
</dbReference>
<evidence type="ECO:0000259" key="3">
    <source>
        <dbReference type="PROSITE" id="PS50222"/>
    </source>
</evidence>